<name>A0A0H5Q6H1_9ZZZZ</name>
<accession>A0A0H5Q6H1</accession>
<protein>
    <submittedName>
        <fullName evidence="1">Uncharacterized protein</fullName>
    </submittedName>
</protein>
<dbReference type="AlphaFoldDB" id="A0A0H5Q6H1"/>
<dbReference type="EMBL" id="LN854116">
    <property type="protein sequence ID" value="CRY97498.1"/>
    <property type="molecule type" value="Genomic_DNA"/>
</dbReference>
<sequence length="189" mass="20513">MKMEEKTALAGTKRRLYTTLGPNTASALSRRITRMGKQLKQANPTHLMQVAPHTTWPDISTSGTIYDICSNIAQGDDYNNRFANHVDVTHLNFVANFLPGTTSSSVSTVRITLLKAQSGLGFASNMSGSYSPIVSGTSIQQLADVFVSVAAVESNPTFSSVVRWSKKIRHRQKFTGSAAGNLIFFQAVV</sequence>
<reference evidence="1" key="2">
    <citation type="submission" date="2015-07" db="EMBL/GenBank/DDBJ databases">
        <title>Plasmids, circular viruses and viroids from rat gut.</title>
        <authorList>
            <person name="Jorgensen T.J."/>
            <person name="Hansen M.A."/>
            <person name="Xu Z."/>
            <person name="Tabak M.A."/>
            <person name="Sorensen S.J."/>
            <person name="Hansen L.H."/>
        </authorList>
    </citation>
    <scope>NUCLEOTIDE SEQUENCE</scope>
    <source>
        <strain evidence="1">RGFK1595</strain>
    </source>
</reference>
<dbReference type="InterPro" id="IPR029053">
    <property type="entry name" value="Viral_coat"/>
</dbReference>
<reference evidence="1" key="1">
    <citation type="submission" date="2015-06" db="EMBL/GenBank/DDBJ databases">
        <authorList>
            <person name="Joergensen T."/>
        </authorList>
    </citation>
    <scope>NUCLEOTIDE SEQUENCE</scope>
    <source>
        <strain evidence="1">RGFK1595</strain>
    </source>
</reference>
<evidence type="ECO:0000313" key="1">
    <source>
        <dbReference type="EMBL" id="CRY97498.1"/>
    </source>
</evidence>
<proteinExistence type="predicted"/>
<organism evidence="1">
    <name type="scientific">uncultured prokaryote</name>
    <dbReference type="NCBI Taxonomy" id="198431"/>
    <lineage>
        <taxon>unclassified sequences</taxon>
        <taxon>environmental samples</taxon>
    </lineage>
</organism>
<dbReference type="Gene3D" id="2.60.120.20">
    <property type="match status" value="1"/>
</dbReference>